<organism evidence="1">
    <name type="scientific">uncultured bacterium</name>
    <name type="common">gcode 4</name>
    <dbReference type="NCBI Taxonomy" id="1234023"/>
    <lineage>
        <taxon>Bacteria</taxon>
        <taxon>environmental samples</taxon>
    </lineage>
</organism>
<dbReference type="AlphaFoldDB" id="K2FBL7"/>
<name>K2FBL7_9BACT</name>
<sequence length="150" mass="17615">MQQSNIISYPHLSAQKASVTGMTVINPILTDFFWIDDAIKIQSLLQTKNPKEFIIELNSFFQRNPEKEWTFKEISEMLNEFINIVLSKTSDRKRKIVNIVEDILLIKGHDSNLIDMICQMKIYFDANVDREMKLTWKLISNLNLDTIDYL</sequence>
<accession>K2FBL7</accession>
<evidence type="ECO:0000313" key="1">
    <source>
        <dbReference type="EMBL" id="EKE28521.1"/>
    </source>
</evidence>
<protein>
    <submittedName>
        <fullName evidence="1">Uncharacterized protein</fullName>
    </submittedName>
</protein>
<comment type="caution">
    <text evidence="1">The sequence shown here is derived from an EMBL/GenBank/DDBJ whole genome shotgun (WGS) entry which is preliminary data.</text>
</comment>
<reference evidence="1" key="1">
    <citation type="journal article" date="2012" name="Science">
        <title>Fermentation, hydrogen, and sulfur metabolism in multiple uncultivated bacterial phyla.</title>
        <authorList>
            <person name="Wrighton K.C."/>
            <person name="Thomas B.C."/>
            <person name="Sharon I."/>
            <person name="Miller C.S."/>
            <person name="Castelle C.J."/>
            <person name="VerBerkmoes N.C."/>
            <person name="Wilkins M.J."/>
            <person name="Hettich R.L."/>
            <person name="Lipton M.S."/>
            <person name="Williams K.H."/>
            <person name="Long P.E."/>
            <person name="Banfield J.F."/>
        </authorList>
    </citation>
    <scope>NUCLEOTIDE SEQUENCE [LARGE SCALE GENOMIC DNA]</scope>
</reference>
<proteinExistence type="predicted"/>
<gene>
    <name evidence="1" type="ORF">ACD_3C00049G0003</name>
</gene>
<dbReference type="EMBL" id="AMFJ01000323">
    <property type="protein sequence ID" value="EKE28521.1"/>
    <property type="molecule type" value="Genomic_DNA"/>
</dbReference>